<protein>
    <submittedName>
        <fullName evidence="1">Uncharacterized protein</fullName>
    </submittedName>
</protein>
<evidence type="ECO:0000313" key="2">
    <source>
        <dbReference type="Proteomes" id="UP000828048"/>
    </source>
</evidence>
<keyword evidence="2" id="KW-1185">Reference proteome</keyword>
<comment type="caution">
    <text evidence="1">The sequence shown here is derived from an EMBL/GenBank/DDBJ whole genome shotgun (WGS) entry which is preliminary data.</text>
</comment>
<dbReference type="EMBL" id="CM037151">
    <property type="protein sequence ID" value="KAH7843794.1"/>
    <property type="molecule type" value="Genomic_DNA"/>
</dbReference>
<organism evidence="1 2">
    <name type="scientific">Vaccinium darrowii</name>
    <dbReference type="NCBI Taxonomy" id="229202"/>
    <lineage>
        <taxon>Eukaryota</taxon>
        <taxon>Viridiplantae</taxon>
        <taxon>Streptophyta</taxon>
        <taxon>Embryophyta</taxon>
        <taxon>Tracheophyta</taxon>
        <taxon>Spermatophyta</taxon>
        <taxon>Magnoliopsida</taxon>
        <taxon>eudicotyledons</taxon>
        <taxon>Gunneridae</taxon>
        <taxon>Pentapetalae</taxon>
        <taxon>asterids</taxon>
        <taxon>Ericales</taxon>
        <taxon>Ericaceae</taxon>
        <taxon>Vaccinioideae</taxon>
        <taxon>Vaccinieae</taxon>
        <taxon>Vaccinium</taxon>
    </lineage>
</organism>
<dbReference type="Proteomes" id="UP000828048">
    <property type="component" value="Chromosome 1"/>
</dbReference>
<accession>A0ACB7XRV8</accession>
<proteinExistence type="predicted"/>
<gene>
    <name evidence="1" type="ORF">Vadar_020826</name>
</gene>
<sequence length="421" mass="48653">MDKSWMTSRNRMSSQYREGVDSFLEFATKNVGPELAICCPCVNCLNGKKHSCALVKIHLIRFGISKNYKTWNYHGEQFPSCQPTDNHDTGEIVGSGLAGLFPENEDQLPEMLEEIFMGGVLDDDIDELPAAFEREDVRNFDKLFEDAQRKVFPGSNSTILSFIVKMLHTKVHGKLSNHAFDMMMQVIKSLLPVYDEFVPWNIREAKKLLRDLGLGYVRIDACKYDCILFWKENANLENCPRCKESRYKVNDGKGKKIPHKILRYFPLIPRLKRLYGSKKTCNDMKWHKEKRVDDGVLRHPADGEEWKNFDVRYPTFAADPRNVRLGLATDGFNPFGNMSTSYSVWPIIVMPYNLPPWKCMKEPFCMMSLLIPGRHAPGRDIDVYLRPLIDELKELWEDGVQTYDASNGEFFRMHAAVMCDY</sequence>
<reference evidence="1 2" key="1">
    <citation type="journal article" date="2021" name="Hortic Res">
        <title>High-quality reference genome and annotation aids understanding of berry development for evergreen blueberry (Vaccinium darrowii).</title>
        <authorList>
            <person name="Yu J."/>
            <person name="Hulse-Kemp A.M."/>
            <person name="Babiker E."/>
            <person name="Staton M."/>
        </authorList>
    </citation>
    <scope>NUCLEOTIDE SEQUENCE [LARGE SCALE GENOMIC DNA]</scope>
    <source>
        <strain evidence="2">cv. NJ 8807/NJ 8810</strain>
        <tissue evidence="1">Young leaf</tissue>
    </source>
</reference>
<name>A0ACB7XRV8_9ERIC</name>
<evidence type="ECO:0000313" key="1">
    <source>
        <dbReference type="EMBL" id="KAH7843794.1"/>
    </source>
</evidence>